<dbReference type="AlphaFoldDB" id="A0A316UN78"/>
<feature type="compositionally biased region" description="Basic and acidic residues" evidence="4">
    <location>
        <begin position="625"/>
        <end position="634"/>
    </location>
</feature>
<feature type="compositionally biased region" description="Low complexity" evidence="4">
    <location>
        <begin position="561"/>
        <end position="607"/>
    </location>
</feature>
<dbReference type="STRING" id="1569628.A0A316UN78"/>
<feature type="compositionally biased region" description="Low complexity" evidence="4">
    <location>
        <begin position="515"/>
        <end position="543"/>
    </location>
</feature>
<feature type="compositionally biased region" description="Basic and acidic residues" evidence="4">
    <location>
        <begin position="369"/>
        <end position="378"/>
    </location>
</feature>
<dbReference type="PANTHER" id="PTHR24113">
    <property type="entry name" value="RAN GTPASE-ACTIVATING PROTEIN 1"/>
    <property type="match status" value="1"/>
</dbReference>
<dbReference type="SMART" id="SM00368">
    <property type="entry name" value="LRR_RI"/>
    <property type="match status" value="7"/>
</dbReference>
<protein>
    <submittedName>
        <fullName evidence="5">RNI-like protein</fullName>
    </submittedName>
</protein>
<name>A0A316UN78_9BASI</name>
<evidence type="ECO:0000313" key="5">
    <source>
        <dbReference type="EMBL" id="PWN26729.1"/>
    </source>
</evidence>
<gene>
    <name evidence="5" type="ORF">BDZ90DRAFT_232848</name>
</gene>
<feature type="compositionally biased region" description="Polar residues" evidence="4">
    <location>
        <begin position="681"/>
        <end position="692"/>
    </location>
</feature>
<feature type="region of interest" description="Disordered" evidence="4">
    <location>
        <begin position="340"/>
        <end position="743"/>
    </location>
</feature>
<feature type="compositionally biased region" description="Low complexity" evidence="4">
    <location>
        <begin position="649"/>
        <end position="680"/>
    </location>
</feature>
<feature type="compositionally biased region" description="Low complexity" evidence="4">
    <location>
        <begin position="379"/>
        <end position="421"/>
    </location>
</feature>
<dbReference type="RefSeq" id="XP_025361341.1">
    <property type="nucleotide sequence ID" value="XM_025506408.1"/>
</dbReference>
<feature type="compositionally biased region" description="Low complexity" evidence="4">
    <location>
        <begin position="700"/>
        <end position="734"/>
    </location>
</feature>
<dbReference type="GO" id="GO:0048471">
    <property type="term" value="C:perinuclear region of cytoplasm"/>
    <property type="evidence" value="ECO:0007669"/>
    <property type="project" value="TreeGrafter"/>
</dbReference>
<feature type="compositionally biased region" description="Acidic residues" evidence="4">
    <location>
        <begin position="340"/>
        <end position="368"/>
    </location>
</feature>
<dbReference type="GO" id="GO:0005829">
    <property type="term" value="C:cytosol"/>
    <property type="evidence" value="ECO:0007669"/>
    <property type="project" value="TreeGrafter"/>
</dbReference>
<dbReference type="SUPFAM" id="SSF52047">
    <property type="entry name" value="RNI-like"/>
    <property type="match status" value="1"/>
</dbReference>
<feature type="compositionally biased region" description="Low complexity" evidence="4">
    <location>
        <begin position="474"/>
        <end position="490"/>
    </location>
</feature>
<dbReference type="EMBL" id="KZ819670">
    <property type="protein sequence ID" value="PWN26729.1"/>
    <property type="molecule type" value="Genomic_DNA"/>
</dbReference>
<accession>A0A316UN78</accession>
<dbReference type="GO" id="GO:0005634">
    <property type="term" value="C:nucleus"/>
    <property type="evidence" value="ECO:0007669"/>
    <property type="project" value="TreeGrafter"/>
</dbReference>
<feature type="compositionally biased region" description="Basic and acidic residues" evidence="4">
    <location>
        <begin position="544"/>
        <end position="560"/>
    </location>
</feature>
<proteinExistence type="predicted"/>
<feature type="compositionally biased region" description="Basic and acidic residues" evidence="4">
    <location>
        <begin position="422"/>
        <end position="442"/>
    </location>
</feature>
<sequence>MSFSIAGRNLKLDSAADIQPHLDELNAIPDLTEVHFGGNTLGVPACEALAAVLATKKKLRIADFADIFTGRLISEIPQALKALCDSLAENEALVELDLSDNAFGGRSAEPMVHFLKTNRHYSVLKLNNNGLGVTGGSIVAKALIEAAEAIKSEGGTSQLRTVICGRNRLENGSAPLWAEAFAKHGGLREVRMFQNGIRMEGIEAISRGLSQCKGLEVLDLQDNTATLRGSRAIAAALPNWPELKVLNLSDMLLKPKGGMLVAEALAKGGNTKLETLQLQYDDIDRKGLAALGGAIKRHLSALTKLEINGNWADEDDECITSIKEALEAHGHEDALDELDELDPEGEESEAEEDDEDDEEDKEDEEEEKAEATKPEDTKAQATAPTAPSSTEAAPIVASTAGAAALATGAAAAAAAANTSSTEQKDSAPSKPVEAIKEEEKADPAPVHATTDTAPPSTSLPASASEMQVDSQTQSARAAAHAESSASGPSADQQLVELMGNVGFGQGEKKKEEEAAPVAAAAAGVAAAASAAAATTAAALSASAKEGEKKATPVSEAKPEHSAAPASSAEPAAPTAHAPLSGEAAPQAPAPGPAEVAAPAEAPTQAVGPSGEGGKKETLPVVETEEEKKPAKKDPITVAAPAATQEEIKAPAAQPQAPTEPQNQAAAAAPAIASAAPASAQVTPSKHAQQGSLDLNDELYAAPAAASSSAAPAPAPAQAQARTQAAQETTVQEQQQQKKKRGGLKAAFGAVKELLFK</sequence>
<evidence type="ECO:0000256" key="3">
    <source>
        <dbReference type="ARBA" id="ARBA00022737"/>
    </source>
</evidence>
<dbReference type="PANTHER" id="PTHR24113:SF12">
    <property type="entry name" value="RAN GTPASE-ACTIVATING PROTEIN 1"/>
    <property type="match status" value="1"/>
</dbReference>
<dbReference type="GO" id="GO:0006913">
    <property type="term" value="P:nucleocytoplasmic transport"/>
    <property type="evidence" value="ECO:0007669"/>
    <property type="project" value="TreeGrafter"/>
</dbReference>
<keyword evidence="2" id="KW-0433">Leucine-rich repeat</keyword>
<evidence type="ECO:0000256" key="4">
    <source>
        <dbReference type="SAM" id="MobiDB-lite"/>
    </source>
</evidence>
<reference evidence="5 6" key="1">
    <citation type="journal article" date="2018" name="Mol. Biol. Evol.">
        <title>Broad Genomic Sampling Reveals a Smut Pathogenic Ancestry of the Fungal Clade Ustilaginomycotina.</title>
        <authorList>
            <person name="Kijpornyongpan T."/>
            <person name="Mondo S.J."/>
            <person name="Barry K."/>
            <person name="Sandor L."/>
            <person name="Lee J."/>
            <person name="Lipzen A."/>
            <person name="Pangilinan J."/>
            <person name="LaButti K."/>
            <person name="Hainaut M."/>
            <person name="Henrissat B."/>
            <person name="Grigoriev I.V."/>
            <person name="Spatafora J.W."/>
            <person name="Aime M.C."/>
        </authorList>
    </citation>
    <scope>NUCLEOTIDE SEQUENCE [LARGE SCALE GENOMIC DNA]</scope>
    <source>
        <strain evidence="5 6">MCA 5214</strain>
    </source>
</reference>
<dbReference type="InterPro" id="IPR032675">
    <property type="entry name" value="LRR_dom_sf"/>
</dbReference>
<keyword evidence="3" id="KW-0677">Repeat</keyword>
<organism evidence="5 6">
    <name type="scientific">Jaminaea rosea</name>
    <dbReference type="NCBI Taxonomy" id="1569628"/>
    <lineage>
        <taxon>Eukaryota</taxon>
        <taxon>Fungi</taxon>
        <taxon>Dikarya</taxon>
        <taxon>Basidiomycota</taxon>
        <taxon>Ustilaginomycotina</taxon>
        <taxon>Exobasidiomycetes</taxon>
        <taxon>Microstromatales</taxon>
        <taxon>Microstromatales incertae sedis</taxon>
        <taxon>Jaminaea</taxon>
    </lineage>
</organism>
<evidence type="ECO:0000313" key="6">
    <source>
        <dbReference type="Proteomes" id="UP000245884"/>
    </source>
</evidence>
<feature type="compositionally biased region" description="Low complexity" evidence="4">
    <location>
        <begin position="448"/>
        <end position="464"/>
    </location>
</feature>
<evidence type="ECO:0000256" key="2">
    <source>
        <dbReference type="ARBA" id="ARBA00022614"/>
    </source>
</evidence>
<keyword evidence="1" id="KW-0343">GTPase activation</keyword>
<dbReference type="CDD" id="cd00116">
    <property type="entry name" value="LRR_RI"/>
    <property type="match status" value="1"/>
</dbReference>
<dbReference type="GeneID" id="37028231"/>
<dbReference type="GO" id="GO:0005096">
    <property type="term" value="F:GTPase activator activity"/>
    <property type="evidence" value="ECO:0007669"/>
    <property type="project" value="UniProtKB-KW"/>
</dbReference>
<dbReference type="GO" id="GO:0031267">
    <property type="term" value="F:small GTPase binding"/>
    <property type="evidence" value="ECO:0007669"/>
    <property type="project" value="TreeGrafter"/>
</dbReference>
<keyword evidence="6" id="KW-1185">Reference proteome</keyword>
<dbReference type="InterPro" id="IPR027038">
    <property type="entry name" value="RanGap"/>
</dbReference>
<dbReference type="Proteomes" id="UP000245884">
    <property type="component" value="Unassembled WGS sequence"/>
</dbReference>
<evidence type="ECO:0000256" key="1">
    <source>
        <dbReference type="ARBA" id="ARBA00022468"/>
    </source>
</evidence>
<dbReference type="OrthoDB" id="184583at2759"/>
<dbReference type="Gene3D" id="3.80.10.10">
    <property type="entry name" value="Ribonuclease Inhibitor"/>
    <property type="match status" value="1"/>
</dbReference>